<dbReference type="InterPro" id="IPR036095">
    <property type="entry name" value="PTS_EIIB-like_sf"/>
</dbReference>
<dbReference type="CDD" id="cd05568">
    <property type="entry name" value="PTS_IIB_bgl_like"/>
    <property type="match status" value="1"/>
</dbReference>
<evidence type="ECO:0000256" key="3">
    <source>
        <dbReference type="ARBA" id="ARBA00023015"/>
    </source>
</evidence>
<dbReference type="GO" id="GO:0008982">
    <property type="term" value="F:protein-N(PI)-phosphohistidine-sugar phosphotransferase activity"/>
    <property type="evidence" value="ECO:0007669"/>
    <property type="project" value="InterPro"/>
</dbReference>
<feature type="domain" description="PRD" evidence="8">
    <location>
        <begin position="304"/>
        <end position="411"/>
    </location>
</feature>
<evidence type="ECO:0000256" key="5">
    <source>
        <dbReference type="ARBA" id="ARBA00023163"/>
    </source>
</evidence>
<dbReference type="Pfam" id="PF08279">
    <property type="entry name" value="HTH_11"/>
    <property type="match status" value="1"/>
</dbReference>
<evidence type="ECO:0000259" key="8">
    <source>
        <dbReference type="PROSITE" id="PS51372"/>
    </source>
</evidence>
<dbReference type="EMBL" id="JABXYM010000001">
    <property type="protein sequence ID" value="MCR6097438.1"/>
    <property type="molecule type" value="Genomic_DNA"/>
</dbReference>
<protein>
    <submittedName>
        <fullName evidence="9">Transcription antiterminator</fullName>
    </submittedName>
</protein>
<feature type="domain" description="PTS EIIA type-2" evidence="6">
    <location>
        <begin position="508"/>
        <end position="647"/>
    </location>
</feature>
<dbReference type="PROSITE" id="PS51372">
    <property type="entry name" value="PRD_2"/>
    <property type="match status" value="2"/>
</dbReference>
<dbReference type="InterPro" id="IPR007737">
    <property type="entry name" value="Mga_HTH"/>
</dbReference>
<dbReference type="PANTHER" id="PTHR30185:SF13">
    <property type="entry name" value="LICABCH OPERON REGULATOR-RELATED"/>
    <property type="match status" value="1"/>
</dbReference>
<evidence type="ECO:0000313" key="9">
    <source>
        <dbReference type="EMBL" id="MCR6097438.1"/>
    </source>
</evidence>
<dbReference type="RefSeq" id="WP_257821827.1">
    <property type="nucleotide sequence ID" value="NZ_JABXYM010000001.1"/>
</dbReference>
<dbReference type="GO" id="GO:0009401">
    <property type="term" value="P:phosphoenolpyruvate-dependent sugar phosphotransferase system"/>
    <property type="evidence" value="ECO:0007669"/>
    <property type="project" value="InterPro"/>
</dbReference>
<keyword evidence="5" id="KW-0804">Transcription</keyword>
<dbReference type="PROSITE" id="PS51094">
    <property type="entry name" value="PTS_EIIA_TYPE_2"/>
    <property type="match status" value="1"/>
</dbReference>
<feature type="domain" description="PRD" evidence="8">
    <location>
        <begin position="190"/>
        <end position="295"/>
    </location>
</feature>
<evidence type="ECO:0000256" key="2">
    <source>
        <dbReference type="ARBA" id="ARBA00022737"/>
    </source>
</evidence>
<dbReference type="InterPro" id="IPR013011">
    <property type="entry name" value="PTS_EIIB_2"/>
</dbReference>
<keyword evidence="10" id="KW-1185">Reference proteome</keyword>
<evidence type="ECO:0000259" key="6">
    <source>
        <dbReference type="PROSITE" id="PS51094"/>
    </source>
</evidence>
<evidence type="ECO:0000259" key="7">
    <source>
        <dbReference type="PROSITE" id="PS51099"/>
    </source>
</evidence>
<keyword evidence="4" id="KW-0010">Activator</keyword>
<dbReference type="Gene3D" id="3.40.50.2300">
    <property type="match status" value="1"/>
</dbReference>
<dbReference type="Pfam" id="PF05043">
    <property type="entry name" value="Mga"/>
    <property type="match status" value="1"/>
</dbReference>
<evidence type="ECO:0000256" key="4">
    <source>
        <dbReference type="ARBA" id="ARBA00023159"/>
    </source>
</evidence>
<keyword evidence="2" id="KW-0677">Repeat</keyword>
<name>A0A9Q4B307_SALAG</name>
<dbReference type="InterPro" id="IPR050661">
    <property type="entry name" value="BglG_antiterminators"/>
</dbReference>
<dbReference type="Gene3D" id="1.10.10.10">
    <property type="entry name" value="Winged helix-like DNA-binding domain superfamily/Winged helix DNA-binding domain"/>
    <property type="match status" value="2"/>
</dbReference>
<dbReference type="AlphaFoldDB" id="A0A9Q4B307"/>
<dbReference type="Gene3D" id="3.40.930.10">
    <property type="entry name" value="Mannitol-specific EII, Chain A"/>
    <property type="match status" value="1"/>
</dbReference>
<keyword evidence="1" id="KW-0808">Transferase</keyword>
<dbReference type="Gene3D" id="1.10.1790.10">
    <property type="entry name" value="PRD domain"/>
    <property type="match status" value="2"/>
</dbReference>
<dbReference type="InterPro" id="IPR036388">
    <property type="entry name" value="WH-like_DNA-bd_sf"/>
</dbReference>
<accession>A0A9Q4B307</accession>
<dbReference type="InterPro" id="IPR016152">
    <property type="entry name" value="PTrfase/Anion_transptr"/>
</dbReference>
<evidence type="ECO:0000313" key="10">
    <source>
        <dbReference type="Proteomes" id="UP001057753"/>
    </source>
</evidence>
<dbReference type="SUPFAM" id="SSF63520">
    <property type="entry name" value="PTS-regulatory domain, PRD"/>
    <property type="match status" value="2"/>
</dbReference>
<dbReference type="PANTHER" id="PTHR30185">
    <property type="entry name" value="CRYPTIC BETA-GLUCOSIDE BGL OPERON ANTITERMINATOR"/>
    <property type="match status" value="1"/>
</dbReference>
<dbReference type="Pfam" id="PF00359">
    <property type="entry name" value="PTS_EIIA_2"/>
    <property type="match status" value="1"/>
</dbReference>
<dbReference type="SUPFAM" id="SSF52794">
    <property type="entry name" value="PTS system IIB component-like"/>
    <property type="match status" value="1"/>
</dbReference>
<dbReference type="Proteomes" id="UP001057753">
    <property type="component" value="Unassembled WGS sequence"/>
</dbReference>
<dbReference type="CDD" id="cd00211">
    <property type="entry name" value="PTS_IIA_fru"/>
    <property type="match status" value="1"/>
</dbReference>
<dbReference type="InterPro" id="IPR011608">
    <property type="entry name" value="PRD"/>
</dbReference>
<comment type="caution">
    <text evidence="9">The sequence shown here is derived from an EMBL/GenBank/DDBJ whole genome shotgun (WGS) entry which is preliminary data.</text>
</comment>
<reference evidence="9" key="1">
    <citation type="submission" date="2020-06" db="EMBL/GenBank/DDBJ databases">
        <title>Insight into the genomes of haloalkaliphilic bacilli from Kenyan soda lakes.</title>
        <authorList>
            <person name="Mwirichia R."/>
            <person name="Villamizar G.C."/>
            <person name="Poehlein A."/>
            <person name="Mugweru J."/>
            <person name="Kipnyargis A."/>
            <person name="Kiplimo D."/>
            <person name="Orwa P."/>
            <person name="Daniel R."/>
        </authorList>
    </citation>
    <scope>NUCLEOTIDE SEQUENCE</scope>
    <source>
        <strain evidence="9">B1096_S55</strain>
    </source>
</reference>
<sequence>MINPRFTKTLRELIAADAPITSDYLANVNHVSPRTIRADIKLLNKQLKSHDATIVSIRGKGYHLVIYDHEQFRKYLQTIVETKQENNDTVPDTPEERIVFVMKTLLLAEGYVKIDDLADAMHVSKSTLQNDLKEVKRIFTNYGLTLAKRPNHGLKVTGSEMKLRFCLAEYLFDRTKETATTILTNQLSDLIEAEKYQAIWTIILERIKQNGMTLSDIAINNLFIHLVIAYKRVISGHHVSLFNDDNQEMKDQKEYDVACDIIRDTEKQLQVTFPDSEVAYITLHLLGTKIVANQHMKVEDLTPIIDDDYLQLTKKLLGDIEKKLKLDIAEDEELIMAMSLHLKPAINRYRYGMNIRNPLLQDIKKTYPMAFEAGIIAGIALEELTNVTIDENEIGYLALHIGAAIERRNLRVDKPTRAIIVCASGVGSAQMIKYKLKSRFADKIEVVKTTEYYKLSQCSLADIDVIISSLPIQEELPVPIVYVNTILTDNDFSKVDHFISGRHMTVGHYLYRDLILVNQPCETKDEVLSLLAAHLQKRGFVDNSFIEGLYSREKIAPTSYGNLVAIPHPITPMWEETFVAVCTLEKPVMWGDKPVQLVCLLNVKKESTEDLECLYALLTKIVESPALVQECLKCKEEKDIMNVLLKGIHGP</sequence>
<dbReference type="InterPro" id="IPR002178">
    <property type="entry name" value="PTS_EIIA_type-2_dom"/>
</dbReference>
<proteinExistence type="predicted"/>
<dbReference type="Pfam" id="PF00874">
    <property type="entry name" value="PRD"/>
    <property type="match status" value="2"/>
</dbReference>
<evidence type="ECO:0000256" key="1">
    <source>
        <dbReference type="ARBA" id="ARBA00022679"/>
    </source>
</evidence>
<organism evidence="9 10">
    <name type="scientific">Salipaludibacillus agaradhaerens</name>
    <name type="common">Bacillus agaradhaerens</name>
    <dbReference type="NCBI Taxonomy" id="76935"/>
    <lineage>
        <taxon>Bacteria</taxon>
        <taxon>Bacillati</taxon>
        <taxon>Bacillota</taxon>
        <taxon>Bacilli</taxon>
        <taxon>Bacillales</taxon>
        <taxon>Bacillaceae</taxon>
    </lineage>
</organism>
<dbReference type="SUPFAM" id="SSF55804">
    <property type="entry name" value="Phoshotransferase/anion transport protein"/>
    <property type="match status" value="1"/>
</dbReference>
<dbReference type="InterPro" id="IPR036634">
    <property type="entry name" value="PRD_sf"/>
</dbReference>
<dbReference type="GO" id="GO:0006355">
    <property type="term" value="P:regulation of DNA-templated transcription"/>
    <property type="evidence" value="ECO:0007669"/>
    <property type="project" value="InterPro"/>
</dbReference>
<gene>
    <name evidence="9" type="ORF">HXA33_12870</name>
</gene>
<dbReference type="PROSITE" id="PS51099">
    <property type="entry name" value="PTS_EIIB_TYPE_2"/>
    <property type="match status" value="1"/>
</dbReference>
<dbReference type="InterPro" id="IPR013196">
    <property type="entry name" value="HTH_11"/>
</dbReference>
<keyword evidence="3" id="KW-0805">Transcription regulation</keyword>
<feature type="domain" description="PTS EIIB type-2" evidence="7">
    <location>
        <begin position="416"/>
        <end position="507"/>
    </location>
</feature>